<keyword evidence="3" id="KW-1185">Reference proteome</keyword>
<organism evidence="2 3">
    <name type="scientific">Pseudoalteromonas caenipelagi</name>
    <dbReference type="NCBI Taxonomy" id="2726988"/>
    <lineage>
        <taxon>Bacteria</taxon>
        <taxon>Pseudomonadati</taxon>
        <taxon>Pseudomonadota</taxon>
        <taxon>Gammaproteobacteria</taxon>
        <taxon>Alteromonadales</taxon>
        <taxon>Pseudoalteromonadaceae</taxon>
        <taxon>Pseudoalteromonas</taxon>
    </lineage>
</organism>
<evidence type="ECO:0000313" key="3">
    <source>
        <dbReference type="Proteomes" id="UP000586305"/>
    </source>
</evidence>
<feature type="chain" id="PRO_5032910160" evidence="1">
    <location>
        <begin position="23"/>
        <end position="266"/>
    </location>
</feature>
<dbReference type="EMBL" id="JABBPG010000005">
    <property type="protein sequence ID" value="NOU51568.1"/>
    <property type="molecule type" value="Genomic_DNA"/>
</dbReference>
<proteinExistence type="predicted"/>
<dbReference type="RefSeq" id="WP_171626626.1">
    <property type="nucleotide sequence ID" value="NZ_JABBPG010000005.1"/>
</dbReference>
<evidence type="ECO:0000313" key="2">
    <source>
        <dbReference type="EMBL" id="NOU51568.1"/>
    </source>
</evidence>
<accession>A0A849VFQ0</accession>
<feature type="signal peptide" evidence="1">
    <location>
        <begin position="1"/>
        <end position="22"/>
    </location>
</feature>
<comment type="caution">
    <text evidence="2">The sequence shown here is derived from an EMBL/GenBank/DDBJ whole genome shotgun (WGS) entry which is preliminary data.</text>
</comment>
<protein>
    <submittedName>
        <fullName evidence="2">Uncharacterized protein</fullName>
    </submittedName>
</protein>
<keyword evidence="1" id="KW-0732">Signal</keyword>
<gene>
    <name evidence="2" type="ORF">HG263_13615</name>
</gene>
<dbReference type="AlphaFoldDB" id="A0A849VFQ0"/>
<evidence type="ECO:0000256" key="1">
    <source>
        <dbReference type="SAM" id="SignalP"/>
    </source>
</evidence>
<name>A0A849VFQ0_9GAMM</name>
<dbReference type="Proteomes" id="UP000586305">
    <property type="component" value="Unassembled WGS sequence"/>
</dbReference>
<sequence length="266" mass="29692">MKLHTQLIILCFLAMLPKAASAKLLGCFDCSSVISKREAIEEFRASNKQNGKYEVVDVKNGSVFSYNIEYDPEFDKVIVFNASPSNAALSHAAQFSQEFRRLERSIANTNYTSNNYESVYKVYNDRKFSELTNEYILQSTVIDQLGIYVGSVVASVGKLAVGVNIVIDIGFSDGSVIRFKVSGINVNGQPEFEPISGKDSDGNAIPTSRSHLNGTYQFSRESGNWERFVELSRFFGVDVFGWHDTFYNRRVFITDCPSGACSIQPN</sequence>
<reference evidence="2 3" key="1">
    <citation type="submission" date="2020-04" db="EMBL/GenBank/DDBJ databases">
        <title>Pseudoalteromonas caenipelagi sp. nov., isolated from a tidal flat.</title>
        <authorList>
            <person name="Park S."/>
            <person name="Yoon J.-H."/>
        </authorList>
    </citation>
    <scope>NUCLEOTIDE SEQUENCE [LARGE SCALE GENOMIC DNA]</scope>
    <source>
        <strain evidence="2 3">JBTF-M23</strain>
    </source>
</reference>